<dbReference type="PANTHER" id="PTHR12341">
    <property type="entry name" value="5'-&gt;3' EXORIBONUCLEASE"/>
    <property type="match status" value="1"/>
</dbReference>
<feature type="domain" description="Xrn1 N-terminal" evidence="5">
    <location>
        <begin position="1"/>
        <end position="232"/>
    </location>
</feature>
<reference evidence="7" key="1">
    <citation type="journal article" date="2015" name="Nature">
        <title>Complex archaea that bridge the gap between prokaryotes and eukaryotes.</title>
        <authorList>
            <person name="Spang A."/>
            <person name="Saw J.H."/>
            <person name="Jorgensen S.L."/>
            <person name="Zaremba-Niedzwiedzka K."/>
            <person name="Martijn J."/>
            <person name="Lind A.E."/>
            <person name="van Eijk R."/>
            <person name="Schleper C."/>
            <person name="Guy L."/>
            <person name="Ettema T.J."/>
        </authorList>
    </citation>
    <scope>NUCLEOTIDE SEQUENCE</scope>
</reference>
<dbReference type="InterPro" id="IPR041412">
    <property type="entry name" value="Xrn1_helical"/>
</dbReference>
<comment type="similarity">
    <text evidence="4">Belongs to the 5'-3' exonuclease family.</text>
</comment>
<dbReference type="InterPro" id="IPR004859">
    <property type="entry name" value="Xrn1_N"/>
</dbReference>
<evidence type="ECO:0000256" key="3">
    <source>
        <dbReference type="ARBA" id="ARBA00022839"/>
    </source>
</evidence>
<dbReference type="GO" id="GO:0003723">
    <property type="term" value="F:RNA binding"/>
    <property type="evidence" value="ECO:0007669"/>
    <property type="project" value="TreeGrafter"/>
</dbReference>
<dbReference type="PANTHER" id="PTHR12341:SF7">
    <property type="entry name" value="5'-3' EXORIBONUCLEASE 1"/>
    <property type="match status" value="1"/>
</dbReference>
<evidence type="ECO:0008006" key="8">
    <source>
        <dbReference type="Google" id="ProtNLM"/>
    </source>
</evidence>
<evidence type="ECO:0000256" key="4">
    <source>
        <dbReference type="ARBA" id="ARBA00038299"/>
    </source>
</evidence>
<feature type="domain" description="Xrn1 helical" evidence="6">
    <location>
        <begin position="267"/>
        <end position="345"/>
    </location>
</feature>
<evidence type="ECO:0000259" key="6">
    <source>
        <dbReference type="Pfam" id="PF17846"/>
    </source>
</evidence>
<keyword evidence="1" id="KW-0540">Nuclease</keyword>
<dbReference type="CDD" id="cd18673">
    <property type="entry name" value="PIN_XRN1-2-like"/>
    <property type="match status" value="1"/>
</dbReference>
<dbReference type="EMBL" id="LAZR01014717">
    <property type="protein sequence ID" value="KKM16239.1"/>
    <property type="molecule type" value="Genomic_DNA"/>
</dbReference>
<keyword evidence="2" id="KW-0378">Hydrolase</keyword>
<dbReference type="InterPro" id="IPR027073">
    <property type="entry name" value="5_3_exoribonuclease"/>
</dbReference>
<dbReference type="AlphaFoldDB" id="A0A0F9I981"/>
<dbReference type="Gene3D" id="1.25.40.1050">
    <property type="match status" value="1"/>
</dbReference>
<evidence type="ECO:0000313" key="7">
    <source>
        <dbReference type="EMBL" id="KKM16239.1"/>
    </source>
</evidence>
<dbReference type="GO" id="GO:0004534">
    <property type="term" value="F:5'-3' RNA exonuclease activity"/>
    <property type="evidence" value="ECO:0007669"/>
    <property type="project" value="TreeGrafter"/>
</dbReference>
<proteinExistence type="inferred from homology"/>
<protein>
    <recommendedName>
        <fullName evidence="8">Xrn1 N-terminal domain-containing protein</fullName>
    </recommendedName>
</protein>
<dbReference type="GO" id="GO:0000956">
    <property type="term" value="P:nuclear-transcribed mRNA catabolic process"/>
    <property type="evidence" value="ECO:0007669"/>
    <property type="project" value="TreeGrafter"/>
</dbReference>
<dbReference type="GO" id="GO:0005634">
    <property type="term" value="C:nucleus"/>
    <property type="evidence" value="ECO:0007669"/>
    <property type="project" value="TreeGrafter"/>
</dbReference>
<gene>
    <name evidence="7" type="ORF">LCGC14_1687840</name>
</gene>
<sequence>MGIPRFYRLITEQFPTVSEHTSFKAGFSLPDAPDNLYLDANGIIHNCAHAVYFKPEKLRLSRGKDKTPPPAPTPAQTEYKLFQAITKYMDQLLKFVKPRRLFYIAIDGPAPLAKQAQQRQRRYKAADEKSDEDLATFDSTAITPGTNFMYKLSKFMNFYIRKMLSTDPVWQNIKVIFSSSAVAGEGEHKIVQYIREQKNKDELIHCMYGLDADLFMLSLATHCPKFYLLREDQFNTVWDDTLFYKVDIGQLRRELFNCWGSLGGNENNLIDDFIFVCFLVGNDFLHALPCCYDLAESITFIMDLRKEVLGSSYITTTTAFNLNTLAVLLAHLGSSEEQAISAQYYQQNFPNITLNSSLKDPQHPDQGIDMNKYRELYYQKAGIDHNNQREVWNYCKQYIQGLEWVHYYYHSKPKNWQWFFPYHYSPLVIDIVDYLANASSSSRLTRVSNKYLEPILPFQQLLCVVPPRSKKLLPKFLQYLYKGNLARYYPKKYALDLEGKTREWEAIAILPFIQIERVFAAYQHAEKRAAGKLRTRFARNEIGKDAQYWYSSTTPKYTYNSNYGRIRNCTVGYKSI</sequence>
<evidence type="ECO:0000256" key="2">
    <source>
        <dbReference type="ARBA" id="ARBA00022801"/>
    </source>
</evidence>
<evidence type="ECO:0000256" key="1">
    <source>
        <dbReference type="ARBA" id="ARBA00022722"/>
    </source>
</evidence>
<comment type="caution">
    <text evidence="7">The sequence shown here is derived from an EMBL/GenBank/DDBJ whole genome shotgun (WGS) entry which is preliminary data.</text>
</comment>
<evidence type="ECO:0000259" key="5">
    <source>
        <dbReference type="Pfam" id="PF03159"/>
    </source>
</evidence>
<dbReference type="Gene3D" id="3.40.50.12390">
    <property type="match status" value="1"/>
</dbReference>
<dbReference type="Pfam" id="PF17846">
    <property type="entry name" value="XRN_M"/>
    <property type="match status" value="2"/>
</dbReference>
<dbReference type="Pfam" id="PF03159">
    <property type="entry name" value="XRN_N"/>
    <property type="match status" value="1"/>
</dbReference>
<organism evidence="7">
    <name type="scientific">marine sediment metagenome</name>
    <dbReference type="NCBI Taxonomy" id="412755"/>
    <lineage>
        <taxon>unclassified sequences</taxon>
        <taxon>metagenomes</taxon>
        <taxon>ecological metagenomes</taxon>
    </lineage>
</organism>
<feature type="domain" description="Xrn1 helical" evidence="6">
    <location>
        <begin position="373"/>
        <end position="546"/>
    </location>
</feature>
<keyword evidence="3" id="KW-0269">Exonuclease</keyword>
<name>A0A0F9I981_9ZZZZ</name>
<accession>A0A0F9I981</accession>